<dbReference type="AlphaFoldDB" id="A0AAE0PI77"/>
<accession>A0AAE0PI77</accession>
<evidence type="ECO:0000313" key="3">
    <source>
        <dbReference type="Proteomes" id="UP001281003"/>
    </source>
</evidence>
<evidence type="ECO:0000256" key="1">
    <source>
        <dbReference type="SAM" id="SignalP"/>
    </source>
</evidence>
<sequence length="170" mass="18828">MQLHQGTKWPHRLLFSLAIFNIASKVVAETEEDGCAPVTWDPEEFGITFSYAPDYTPVPVTISPLLKEDPQPGEINCRDTDNTKGMEINEYTCIVFARRNRISVDTLFGLNPGLEGDCGKVEADTEYCVRGFIEPIRAWDGLCGPPHNNATCLGTDQKTAQRELATKAHA</sequence>
<comment type="caution">
    <text evidence="2">The sequence shown here is derived from an EMBL/GenBank/DDBJ whole genome shotgun (WGS) entry which is preliminary data.</text>
</comment>
<name>A0AAE0PI77_SORBR</name>
<proteinExistence type="predicted"/>
<reference evidence="2" key="1">
    <citation type="journal article" date="2023" name="Mol. Phylogenet. Evol.">
        <title>Genome-scale phylogeny and comparative genomics of the fungal order Sordariales.</title>
        <authorList>
            <person name="Hensen N."/>
            <person name="Bonometti L."/>
            <person name="Westerberg I."/>
            <person name="Brannstrom I.O."/>
            <person name="Guillou S."/>
            <person name="Cros-Aarteil S."/>
            <person name="Calhoun S."/>
            <person name="Haridas S."/>
            <person name="Kuo A."/>
            <person name="Mondo S."/>
            <person name="Pangilinan J."/>
            <person name="Riley R."/>
            <person name="LaButti K."/>
            <person name="Andreopoulos B."/>
            <person name="Lipzen A."/>
            <person name="Chen C."/>
            <person name="Yan M."/>
            <person name="Daum C."/>
            <person name="Ng V."/>
            <person name="Clum A."/>
            <person name="Steindorff A."/>
            <person name="Ohm R.A."/>
            <person name="Martin F."/>
            <person name="Silar P."/>
            <person name="Natvig D.O."/>
            <person name="Lalanne C."/>
            <person name="Gautier V."/>
            <person name="Ament-Velasquez S.L."/>
            <person name="Kruys A."/>
            <person name="Hutchinson M.I."/>
            <person name="Powell A.J."/>
            <person name="Barry K."/>
            <person name="Miller A.N."/>
            <person name="Grigoriev I.V."/>
            <person name="Debuchy R."/>
            <person name="Gladieux P."/>
            <person name="Hiltunen Thoren M."/>
            <person name="Johannesson H."/>
        </authorList>
    </citation>
    <scope>NUCLEOTIDE SEQUENCE</scope>
    <source>
        <strain evidence="2">FGSC 1904</strain>
    </source>
</reference>
<protein>
    <recommendedName>
        <fullName evidence="4">LysM domain-containing protein</fullName>
    </recommendedName>
</protein>
<evidence type="ECO:0008006" key="4">
    <source>
        <dbReference type="Google" id="ProtNLM"/>
    </source>
</evidence>
<evidence type="ECO:0000313" key="2">
    <source>
        <dbReference type="EMBL" id="KAK3400413.1"/>
    </source>
</evidence>
<organism evidence="2 3">
    <name type="scientific">Sordaria brevicollis</name>
    <dbReference type="NCBI Taxonomy" id="83679"/>
    <lineage>
        <taxon>Eukaryota</taxon>
        <taxon>Fungi</taxon>
        <taxon>Dikarya</taxon>
        <taxon>Ascomycota</taxon>
        <taxon>Pezizomycotina</taxon>
        <taxon>Sordariomycetes</taxon>
        <taxon>Sordariomycetidae</taxon>
        <taxon>Sordariales</taxon>
        <taxon>Sordariaceae</taxon>
        <taxon>Sordaria</taxon>
    </lineage>
</organism>
<feature type="chain" id="PRO_5041916525" description="LysM domain-containing protein" evidence="1">
    <location>
        <begin position="29"/>
        <end position="170"/>
    </location>
</feature>
<dbReference type="Proteomes" id="UP001281003">
    <property type="component" value="Unassembled WGS sequence"/>
</dbReference>
<reference evidence="2" key="2">
    <citation type="submission" date="2023-07" db="EMBL/GenBank/DDBJ databases">
        <authorList>
            <consortium name="Lawrence Berkeley National Laboratory"/>
            <person name="Haridas S."/>
            <person name="Hensen N."/>
            <person name="Bonometti L."/>
            <person name="Westerberg I."/>
            <person name="Brannstrom I.O."/>
            <person name="Guillou S."/>
            <person name="Cros-Aarteil S."/>
            <person name="Calhoun S."/>
            <person name="Kuo A."/>
            <person name="Mondo S."/>
            <person name="Pangilinan J."/>
            <person name="Riley R."/>
            <person name="LaButti K."/>
            <person name="Andreopoulos B."/>
            <person name="Lipzen A."/>
            <person name="Chen C."/>
            <person name="Yanf M."/>
            <person name="Daum C."/>
            <person name="Ng V."/>
            <person name="Clum A."/>
            <person name="Steindorff A."/>
            <person name="Ohm R."/>
            <person name="Martin F."/>
            <person name="Silar P."/>
            <person name="Natvig D."/>
            <person name="Lalanne C."/>
            <person name="Gautier V."/>
            <person name="Ament-velasquez S.L."/>
            <person name="Kruys A."/>
            <person name="Hutchinson M.I."/>
            <person name="Powell A.J."/>
            <person name="Barry K."/>
            <person name="Miller A.N."/>
            <person name="Grigoriev I.V."/>
            <person name="Debuchy R."/>
            <person name="Gladieux P."/>
            <person name="Thoren M.H."/>
            <person name="Johannesson H."/>
        </authorList>
    </citation>
    <scope>NUCLEOTIDE SEQUENCE</scope>
    <source>
        <strain evidence="2">FGSC 1904</strain>
    </source>
</reference>
<gene>
    <name evidence="2" type="ORF">B0T20DRAFT_476535</name>
</gene>
<keyword evidence="3" id="KW-1185">Reference proteome</keyword>
<dbReference type="EMBL" id="JAUTDP010000003">
    <property type="protein sequence ID" value="KAK3400413.1"/>
    <property type="molecule type" value="Genomic_DNA"/>
</dbReference>
<feature type="signal peptide" evidence="1">
    <location>
        <begin position="1"/>
        <end position="28"/>
    </location>
</feature>
<keyword evidence="1" id="KW-0732">Signal</keyword>